<dbReference type="InterPro" id="IPR039903">
    <property type="entry name" value="Zswim2"/>
</dbReference>
<dbReference type="EMBL" id="JAGHQM010000027">
    <property type="protein sequence ID" value="KAH0566188.1"/>
    <property type="molecule type" value="Genomic_DNA"/>
</dbReference>
<feature type="compositionally biased region" description="Acidic residues" evidence="1">
    <location>
        <begin position="307"/>
        <end position="330"/>
    </location>
</feature>
<protein>
    <recommendedName>
        <fullName evidence="4">RING-type domain-containing protein</fullName>
    </recommendedName>
</protein>
<dbReference type="SUPFAM" id="SSF57850">
    <property type="entry name" value="RING/U-box"/>
    <property type="match status" value="1"/>
</dbReference>
<feature type="region of interest" description="Disordered" evidence="1">
    <location>
        <begin position="264"/>
        <end position="345"/>
    </location>
</feature>
<proteinExistence type="predicted"/>
<keyword evidence="3" id="KW-1185">Reference proteome</keyword>
<feature type="compositionally biased region" description="Low complexity" evidence="1">
    <location>
        <begin position="114"/>
        <end position="133"/>
    </location>
</feature>
<name>A0A9P8RTK9_9PEZI</name>
<evidence type="ECO:0000313" key="2">
    <source>
        <dbReference type="EMBL" id="KAH0566188.1"/>
    </source>
</evidence>
<feature type="compositionally biased region" description="Basic residues" evidence="1">
    <location>
        <begin position="272"/>
        <end position="284"/>
    </location>
</feature>
<reference evidence="2" key="1">
    <citation type="submission" date="2021-03" db="EMBL/GenBank/DDBJ databases">
        <title>Comparative genomics and phylogenomic investigation of the class Geoglossomycetes provide insights into ecological specialization and systematics.</title>
        <authorList>
            <person name="Melie T."/>
            <person name="Pirro S."/>
            <person name="Miller A.N."/>
            <person name="Quandt A."/>
        </authorList>
    </citation>
    <scope>NUCLEOTIDE SEQUENCE</scope>
    <source>
        <strain evidence="2">CAQ_001_2017</strain>
    </source>
</reference>
<feature type="compositionally biased region" description="Acidic residues" evidence="1">
    <location>
        <begin position="288"/>
        <end position="297"/>
    </location>
</feature>
<organism evidence="2 3">
    <name type="scientific">Trichoglossum hirsutum</name>
    <dbReference type="NCBI Taxonomy" id="265104"/>
    <lineage>
        <taxon>Eukaryota</taxon>
        <taxon>Fungi</taxon>
        <taxon>Dikarya</taxon>
        <taxon>Ascomycota</taxon>
        <taxon>Pezizomycotina</taxon>
        <taxon>Geoglossomycetes</taxon>
        <taxon>Geoglossales</taxon>
        <taxon>Geoglossaceae</taxon>
        <taxon>Trichoglossum</taxon>
    </lineage>
</organism>
<dbReference type="InterPro" id="IPR013083">
    <property type="entry name" value="Znf_RING/FYVE/PHD"/>
</dbReference>
<dbReference type="AlphaFoldDB" id="A0A9P8RTK9"/>
<feature type="region of interest" description="Disordered" evidence="1">
    <location>
        <begin position="109"/>
        <end position="133"/>
    </location>
</feature>
<accession>A0A9P8RTK9</accession>
<gene>
    <name evidence="2" type="ORF">GP486_000420</name>
</gene>
<evidence type="ECO:0000313" key="3">
    <source>
        <dbReference type="Proteomes" id="UP000750711"/>
    </source>
</evidence>
<dbReference type="Gene3D" id="3.30.40.10">
    <property type="entry name" value="Zinc/RING finger domain, C3HC4 (zinc finger)"/>
    <property type="match status" value="1"/>
</dbReference>
<dbReference type="PANTHER" id="PTHR21540:SF0">
    <property type="entry name" value="PHD FAMILY PROTEIN"/>
    <property type="match status" value="1"/>
</dbReference>
<dbReference type="GO" id="GO:0061630">
    <property type="term" value="F:ubiquitin protein ligase activity"/>
    <property type="evidence" value="ECO:0007669"/>
    <property type="project" value="InterPro"/>
</dbReference>
<dbReference type="Proteomes" id="UP000750711">
    <property type="component" value="Unassembled WGS sequence"/>
</dbReference>
<evidence type="ECO:0000256" key="1">
    <source>
        <dbReference type="SAM" id="MobiDB-lite"/>
    </source>
</evidence>
<sequence length="403" mass="43892">MIAYANRDAARGLLDRIAATSPWQTELIKGLLYRLAPMVLCKRWHQGQTDEVVDKWLQATATIGTWAPATGHILLPSPSFNLRAASSTTTLLRDPPMRLVAPQRTLVLPPPRTIPTTPTLSTSTRTTATATTTSTPTAITVSTSTTTTTTTTTPTLATTTSIPRFDPYSTFDIHPDSRGFSCVGHSTREGGRCSRLISRGDRIAALALLDRIAARSLSKRKLESLLSKLAPVVLCNRGHHRQAERVVAEWVRKVDEMAAVIRRTAEEESTRGRQRGVTPRHRRRARDESEDGSESSDDSGSGSSSDNDSDSDSGYSDDDTASQPELEPEEPTAAATASATPPPRAVRRQVVEGECPICFSDLQDPNTELVWCKAQCGQNLHKECFDTWASTSAGGSRVTCVYW</sequence>
<evidence type="ECO:0008006" key="4">
    <source>
        <dbReference type="Google" id="ProtNLM"/>
    </source>
</evidence>
<comment type="caution">
    <text evidence="2">The sequence shown here is derived from an EMBL/GenBank/DDBJ whole genome shotgun (WGS) entry which is preliminary data.</text>
</comment>
<dbReference type="PANTHER" id="PTHR21540">
    <property type="entry name" value="RING FINGER AND SWIM DOMAIN-CONTAINING PROTEIN 2"/>
    <property type="match status" value="1"/>
</dbReference>